<protein>
    <submittedName>
        <fullName evidence="1">Uncharacterized protein</fullName>
    </submittedName>
</protein>
<organism evidence="1 2">
    <name type="scientific">Acer yangbiense</name>
    <dbReference type="NCBI Taxonomy" id="1000413"/>
    <lineage>
        <taxon>Eukaryota</taxon>
        <taxon>Viridiplantae</taxon>
        <taxon>Streptophyta</taxon>
        <taxon>Embryophyta</taxon>
        <taxon>Tracheophyta</taxon>
        <taxon>Spermatophyta</taxon>
        <taxon>Magnoliopsida</taxon>
        <taxon>eudicotyledons</taxon>
        <taxon>Gunneridae</taxon>
        <taxon>Pentapetalae</taxon>
        <taxon>rosids</taxon>
        <taxon>malvids</taxon>
        <taxon>Sapindales</taxon>
        <taxon>Sapindaceae</taxon>
        <taxon>Hippocastanoideae</taxon>
        <taxon>Acereae</taxon>
        <taxon>Acer</taxon>
    </lineage>
</organism>
<comment type="caution">
    <text evidence="1">The sequence shown here is derived from an EMBL/GenBank/DDBJ whole genome shotgun (WGS) entry which is preliminary data.</text>
</comment>
<accession>A0A5C7HFR0</accession>
<reference evidence="2" key="1">
    <citation type="journal article" date="2019" name="Gigascience">
        <title>De novo genome assembly of the endangered Acer yangbiense, a plant species with extremely small populations endemic to Yunnan Province, China.</title>
        <authorList>
            <person name="Yang J."/>
            <person name="Wariss H.M."/>
            <person name="Tao L."/>
            <person name="Zhang R."/>
            <person name="Yun Q."/>
            <person name="Hollingsworth P."/>
            <person name="Dao Z."/>
            <person name="Luo G."/>
            <person name="Guo H."/>
            <person name="Ma Y."/>
            <person name="Sun W."/>
        </authorList>
    </citation>
    <scope>NUCLEOTIDE SEQUENCE [LARGE SCALE GENOMIC DNA]</scope>
    <source>
        <strain evidence="2">cv. Malutang</strain>
    </source>
</reference>
<evidence type="ECO:0000313" key="2">
    <source>
        <dbReference type="Proteomes" id="UP000323000"/>
    </source>
</evidence>
<proteinExistence type="predicted"/>
<gene>
    <name evidence="1" type="ORF">EZV62_017157</name>
</gene>
<sequence>MEVEFENGDKAASANNTMSHVFLSEQQHADSSKIINHYFRSSSNSVLTRLLIEIDSQAFSIDEPVHGSIQIRRWTSTLFLGRLQTASPSPSISLLSRFDQKAALLLRFLSLSG</sequence>
<dbReference type="Proteomes" id="UP000323000">
    <property type="component" value="Chromosome 8"/>
</dbReference>
<keyword evidence="2" id="KW-1185">Reference proteome</keyword>
<evidence type="ECO:0000313" key="1">
    <source>
        <dbReference type="EMBL" id="TXG55844.1"/>
    </source>
</evidence>
<name>A0A5C7HFR0_9ROSI</name>
<dbReference type="EMBL" id="VAHF01000008">
    <property type="protein sequence ID" value="TXG55844.1"/>
    <property type="molecule type" value="Genomic_DNA"/>
</dbReference>
<dbReference type="AlphaFoldDB" id="A0A5C7HFR0"/>